<evidence type="ECO:0000256" key="1">
    <source>
        <dbReference type="SAM" id="Phobius"/>
    </source>
</evidence>
<reference evidence="3" key="1">
    <citation type="submission" date="2022-08" db="EMBL/GenBank/DDBJ databases">
        <authorList>
            <consortium name="DOE Joint Genome Institute"/>
            <person name="Min B."/>
            <person name="Sierra-Patev S."/>
            <person name="Naranjo-Ortiz M."/>
            <person name="Looney B."/>
            <person name="Konkel Z."/>
            <person name="Slot J.C."/>
            <person name="Sakamoto Y."/>
            <person name="Steenwyk J.L."/>
            <person name="Rokas A."/>
            <person name="Carro J."/>
            <person name="Camarero S."/>
            <person name="Ferreira P."/>
            <person name="Molpeceres G."/>
            <person name="Ruiz-duenas F.J."/>
            <person name="Serrano A."/>
            <person name="Henrissat B."/>
            <person name="Drula E."/>
            <person name="Hughes K.W."/>
            <person name="Mata J.L."/>
            <person name="Ishikawa N.K."/>
            <person name="Vargas-Isla R."/>
            <person name="Ushijima S."/>
            <person name="Smith C.A."/>
            <person name="Ahrendt S."/>
            <person name="Andreopoulos W."/>
            <person name="He G."/>
            <person name="LaButti K."/>
            <person name="Lipzen A."/>
            <person name="Ng V."/>
            <person name="Riley R."/>
            <person name="Sandor L."/>
            <person name="Barry K."/>
            <person name="Martinez A.T."/>
            <person name="Xiao Y."/>
            <person name="Gibbons J.G."/>
            <person name="Terashima K."/>
            <person name="Hibbett D.S."/>
            <person name="Grigoriev I.V."/>
        </authorList>
    </citation>
    <scope>NUCLEOTIDE SEQUENCE</scope>
    <source>
        <strain evidence="3">ET3784</strain>
    </source>
</reference>
<feature type="non-terminal residue" evidence="3">
    <location>
        <position position="1"/>
    </location>
</feature>
<feature type="signal peptide" evidence="2">
    <location>
        <begin position="1"/>
        <end position="18"/>
    </location>
</feature>
<protein>
    <submittedName>
        <fullName evidence="3">Uncharacterized protein</fullName>
    </submittedName>
</protein>
<feature type="transmembrane region" description="Helical" evidence="1">
    <location>
        <begin position="31"/>
        <end position="60"/>
    </location>
</feature>
<dbReference type="PROSITE" id="PS51257">
    <property type="entry name" value="PROKAR_LIPOPROTEIN"/>
    <property type="match status" value="1"/>
</dbReference>
<keyword evidence="4" id="KW-1185">Reference proteome</keyword>
<proteinExistence type="predicted"/>
<evidence type="ECO:0000313" key="4">
    <source>
        <dbReference type="Proteomes" id="UP001176059"/>
    </source>
</evidence>
<gene>
    <name evidence="3" type="ORF">DFJ43DRAFT_1108467</name>
</gene>
<name>A0AA38J1R0_9AGAR</name>
<comment type="caution">
    <text evidence="3">The sequence shown here is derived from an EMBL/GenBank/DDBJ whole genome shotgun (WGS) entry which is preliminary data.</text>
</comment>
<evidence type="ECO:0000313" key="3">
    <source>
        <dbReference type="EMBL" id="KAJ3710913.1"/>
    </source>
</evidence>
<organism evidence="3 4">
    <name type="scientific">Lentinula guzmanii</name>
    <dbReference type="NCBI Taxonomy" id="2804957"/>
    <lineage>
        <taxon>Eukaryota</taxon>
        <taxon>Fungi</taxon>
        <taxon>Dikarya</taxon>
        <taxon>Basidiomycota</taxon>
        <taxon>Agaricomycotina</taxon>
        <taxon>Agaricomycetes</taxon>
        <taxon>Agaricomycetidae</taxon>
        <taxon>Agaricales</taxon>
        <taxon>Marasmiineae</taxon>
        <taxon>Omphalotaceae</taxon>
        <taxon>Lentinula</taxon>
    </lineage>
</organism>
<evidence type="ECO:0000256" key="2">
    <source>
        <dbReference type="SAM" id="SignalP"/>
    </source>
</evidence>
<keyword evidence="1" id="KW-0812">Transmembrane</keyword>
<accession>A0AA38J1R0</accession>
<keyword evidence="1" id="KW-0472">Membrane</keyword>
<keyword evidence="2" id="KW-0732">Signal</keyword>
<sequence>MRRKFAVFLSIMIMLGQGCRNRNLVSNGFAIITVITVVASCLFNVHFIVSTTALYILYLCTHKLTHAYIPHATLRVSLSMLILACSNFLQTRSLINTMQARLDGQRARTTYACPNLIITRRDSFTQF</sequence>
<dbReference type="AlphaFoldDB" id="A0AA38J1R0"/>
<feature type="transmembrane region" description="Helical" evidence="1">
    <location>
        <begin position="72"/>
        <end position="89"/>
    </location>
</feature>
<dbReference type="Proteomes" id="UP001176059">
    <property type="component" value="Unassembled WGS sequence"/>
</dbReference>
<feature type="chain" id="PRO_5041401181" evidence="2">
    <location>
        <begin position="19"/>
        <end position="127"/>
    </location>
</feature>
<dbReference type="EMBL" id="JANVFO010000128">
    <property type="protein sequence ID" value="KAJ3710913.1"/>
    <property type="molecule type" value="Genomic_DNA"/>
</dbReference>
<keyword evidence="1" id="KW-1133">Transmembrane helix</keyword>
<reference evidence="3" key="2">
    <citation type="journal article" date="2023" name="Proc. Natl. Acad. Sci. U.S.A.">
        <title>A global phylogenomic analysis of the shiitake genus Lentinula.</title>
        <authorList>
            <person name="Sierra-Patev S."/>
            <person name="Min B."/>
            <person name="Naranjo-Ortiz M."/>
            <person name="Looney B."/>
            <person name="Konkel Z."/>
            <person name="Slot J.C."/>
            <person name="Sakamoto Y."/>
            <person name="Steenwyk J.L."/>
            <person name="Rokas A."/>
            <person name="Carro J."/>
            <person name="Camarero S."/>
            <person name="Ferreira P."/>
            <person name="Molpeceres G."/>
            <person name="Ruiz-Duenas F.J."/>
            <person name="Serrano A."/>
            <person name="Henrissat B."/>
            <person name="Drula E."/>
            <person name="Hughes K.W."/>
            <person name="Mata J.L."/>
            <person name="Ishikawa N.K."/>
            <person name="Vargas-Isla R."/>
            <person name="Ushijima S."/>
            <person name="Smith C.A."/>
            <person name="Donoghue J."/>
            <person name="Ahrendt S."/>
            <person name="Andreopoulos W."/>
            <person name="He G."/>
            <person name="LaButti K."/>
            <person name="Lipzen A."/>
            <person name="Ng V."/>
            <person name="Riley R."/>
            <person name="Sandor L."/>
            <person name="Barry K."/>
            <person name="Martinez A.T."/>
            <person name="Xiao Y."/>
            <person name="Gibbons J.G."/>
            <person name="Terashima K."/>
            <person name="Grigoriev I.V."/>
            <person name="Hibbett D."/>
        </authorList>
    </citation>
    <scope>NUCLEOTIDE SEQUENCE</scope>
    <source>
        <strain evidence="3">ET3784</strain>
    </source>
</reference>